<reference evidence="2 3" key="1">
    <citation type="journal article" date="2021" name="Microbiol. Spectr.">
        <title>A Single Bacterium Capable of Oxidation and Reduction of Iron at Circumneutral pH.</title>
        <authorList>
            <person name="Kato S."/>
            <person name="Ohkuma M."/>
        </authorList>
    </citation>
    <scope>NUCLEOTIDE SEQUENCE [LARGE SCALE GENOMIC DNA]</scope>
    <source>
        <strain evidence="2 3">MIZ03</strain>
    </source>
</reference>
<accession>A0ABM7MTU7</accession>
<organism evidence="2 3">
    <name type="scientific">Rhodoferax lithotrophicus</name>
    <dbReference type="NCBI Taxonomy" id="2798804"/>
    <lineage>
        <taxon>Bacteria</taxon>
        <taxon>Pseudomonadati</taxon>
        <taxon>Pseudomonadota</taxon>
        <taxon>Betaproteobacteria</taxon>
        <taxon>Burkholderiales</taxon>
        <taxon>Comamonadaceae</taxon>
        <taxon>Rhodoferax</taxon>
    </lineage>
</organism>
<keyword evidence="3" id="KW-1185">Reference proteome</keyword>
<evidence type="ECO:0008006" key="4">
    <source>
        <dbReference type="Google" id="ProtNLM"/>
    </source>
</evidence>
<proteinExistence type="predicted"/>
<evidence type="ECO:0000256" key="1">
    <source>
        <dbReference type="SAM" id="MobiDB-lite"/>
    </source>
</evidence>
<dbReference type="EMBL" id="AP024238">
    <property type="protein sequence ID" value="BCO29801.1"/>
    <property type="molecule type" value="Genomic_DNA"/>
</dbReference>
<gene>
    <name evidence="2" type="ORF">MIZ03_4725</name>
</gene>
<dbReference type="Proteomes" id="UP000824366">
    <property type="component" value="Chromosome"/>
</dbReference>
<sequence>MKGMLDFLEKAGLVKKDEPVPPPSDNTDTASAPPLITEPLIMDIPAAIPSGEPLDLARIYADQGVPASIYPAERLLRLVDGLSAMDEATRLMAIKAMDAADESWSIEDPLADAAAKLTALATHAEQLQMRQQALQAQTQARLDAVAARQAQTVGDIRQQISELEALVERELARAAQETATQQAALQTAQAQTARELGEIAQTSQRLQSLARQFGSTQAQE</sequence>
<evidence type="ECO:0000313" key="2">
    <source>
        <dbReference type="EMBL" id="BCO29801.1"/>
    </source>
</evidence>
<dbReference type="RefSeq" id="WP_223906149.1">
    <property type="nucleotide sequence ID" value="NZ_AP024238.1"/>
</dbReference>
<feature type="region of interest" description="Disordered" evidence="1">
    <location>
        <begin position="13"/>
        <end position="34"/>
    </location>
</feature>
<evidence type="ECO:0000313" key="3">
    <source>
        <dbReference type="Proteomes" id="UP000824366"/>
    </source>
</evidence>
<name>A0ABM7MTU7_9BURK</name>
<protein>
    <recommendedName>
        <fullName evidence="4">Methyl-accepting chemotaxis protein</fullName>
    </recommendedName>
</protein>